<dbReference type="PROSITE" id="PS00094">
    <property type="entry name" value="C5_MTASE_1"/>
    <property type="match status" value="1"/>
</dbReference>
<dbReference type="InterPro" id="IPR029063">
    <property type="entry name" value="SAM-dependent_MTases_sf"/>
</dbReference>
<dbReference type="PANTHER" id="PTHR10629">
    <property type="entry name" value="CYTOSINE-SPECIFIC METHYLTRANSFERASE"/>
    <property type="match status" value="1"/>
</dbReference>
<comment type="caution">
    <text evidence="8">The sequence shown here is derived from an EMBL/GenBank/DDBJ whole genome shotgun (WGS) entry which is preliminary data.</text>
</comment>
<keyword evidence="2 5" id="KW-0808">Transferase</keyword>
<keyword evidence="3 5" id="KW-0949">S-adenosyl-L-methionine</keyword>
<accession>A0ABV5QNB6</accession>
<feature type="active site" evidence="5">
    <location>
        <position position="83"/>
    </location>
</feature>
<dbReference type="InterPro" id="IPR050390">
    <property type="entry name" value="C5-Methyltransferase"/>
</dbReference>
<keyword evidence="1 5" id="KW-0489">Methyltransferase</keyword>
<dbReference type="PRINTS" id="PR00105">
    <property type="entry name" value="C5METTRFRASE"/>
</dbReference>
<evidence type="ECO:0000313" key="8">
    <source>
        <dbReference type="EMBL" id="MFB9555002.1"/>
    </source>
</evidence>
<dbReference type="Gene3D" id="3.40.50.150">
    <property type="entry name" value="Vaccinia Virus protein VP39"/>
    <property type="match status" value="1"/>
</dbReference>
<proteinExistence type="inferred from homology"/>
<dbReference type="PROSITE" id="PS51679">
    <property type="entry name" value="SAM_MT_C5"/>
    <property type="match status" value="1"/>
</dbReference>
<dbReference type="GO" id="GO:0032259">
    <property type="term" value="P:methylation"/>
    <property type="evidence" value="ECO:0007669"/>
    <property type="project" value="UniProtKB-KW"/>
</dbReference>
<organism evidence="8 9">
    <name type="scientific">Streptomyces roseoviridis</name>
    <dbReference type="NCBI Taxonomy" id="67361"/>
    <lineage>
        <taxon>Bacteria</taxon>
        <taxon>Bacillati</taxon>
        <taxon>Actinomycetota</taxon>
        <taxon>Actinomycetes</taxon>
        <taxon>Kitasatosporales</taxon>
        <taxon>Streptomycetaceae</taxon>
        <taxon>Streptomyces</taxon>
    </lineage>
</organism>
<dbReference type="InterPro" id="IPR001525">
    <property type="entry name" value="C5_MeTfrase"/>
</dbReference>
<evidence type="ECO:0000256" key="1">
    <source>
        <dbReference type="ARBA" id="ARBA00022603"/>
    </source>
</evidence>
<dbReference type="NCBIfam" id="TIGR00675">
    <property type="entry name" value="dcm"/>
    <property type="match status" value="1"/>
</dbReference>
<comment type="catalytic activity">
    <reaction evidence="7">
        <text>a 2'-deoxycytidine in DNA + S-adenosyl-L-methionine = a 5-methyl-2'-deoxycytidine in DNA + S-adenosyl-L-homocysteine + H(+)</text>
        <dbReference type="Rhea" id="RHEA:13681"/>
        <dbReference type="Rhea" id="RHEA-COMP:11369"/>
        <dbReference type="Rhea" id="RHEA-COMP:11370"/>
        <dbReference type="ChEBI" id="CHEBI:15378"/>
        <dbReference type="ChEBI" id="CHEBI:57856"/>
        <dbReference type="ChEBI" id="CHEBI:59789"/>
        <dbReference type="ChEBI" id="CHEBI:85452"/>
        <dbReference type="ChEBI" id="CHEBI:85454"/>
        <dbReference type="EC" id="2.1.1.37"/>
    </reaction>
</comment>
<evidence type="ECO:0000256" key="2">
    <source>
        <dbReference type="ARBA" id="ARBA00022679"/>
    </source>
</evidence>
<evidence type="ECO:0000256" key="7">
    <source>
        <dbReference type="RuleBase" id="RU000417"/>
    </source>
</evidence>
<dbReference type="PANTHER" id="PTHR10629:SF52">
    <property type="entry name" value="DNA (CYTOSINE-5)-METHYLTRANSFERASE 1"/>
    <property type="match status" value="1"/>
</dbReference>
<dbReference type="RefSeq" id="WP_382745771.1">
    <property type="nucleotide sequence ID" value="NZ_BAAAWU010000001.1"/>
</dbReference>
<protein>
    <recommendedName>
        <fullName evidence="7">Cytosine-specific methyltransferase</fullName>
        <ecNumber evidence="7">2.1.1.37</ecNumber>
    </recommendedName>
</protein>
<dbReference type="Pfam" id="PF00145">
    <property type="entry name" value="DNA_methylase"/>
    <property type="match status" value="1"/>
</dbReference>
<gene>
    <name evidence="8" type="ORF">ACFFTP_12450</name>
</gene>
<keyword evidence="4" id="KW-0680">Restriction system</keyword>
<sequence>MLRPSAVDLFAGAGGATRGLRDAGLDVLAAVENDVEAAATYRQNHPRVKLLSCDIRQVDPFELLRSIGLRQGQLDVLKACPPCQGFSTLAKGEVDQERNDLVLDVARFVDGMLPKILLLENVPGLQRDARLSTLLNHLRGKGYTFRGDALDATSFGVPQRRKRFILFAVRGDLLFSPHEEILSLLPGTFATSRRTARNVLDHLKRHLRPGDPLDVHRENSPVVRRRIESIPVNGNRFDLPAEHQLDCHRKLKNRSAASSYGRVKLDEPAPTMTTRCTTPACGTFVHPTEHRGLTLREAATFQTFPVSYAFTGNYGSIERQIGNAVPVRMAKGLGLIASAILQRSATASVNDVSLGEG</sequence>
<name>A0ABV5QNB6_9ACTN</name>
<evidence type="ECO:0000256" key="6">
    <source>
        <dbReference type="RuleBase" id="RU000416"/>
    </source>
</evidence>
<dbReference type="Gene3D" id="3.90.120.10">
    <property type="entry name" value="DNA Methylase, subunit A, domain 2"/>
    <property type="match status" value="1"/>
</dbReference>
<evidence type="ECO:0000313" key="9">
    <source>
        <dbReference type="Proteomes" id="UP001589716"/>
    </source>
</evidence>
<dbReference type="GO" id="GO:0003886">
    <property type="term" value="F:DNA (cytosine-5-)-methyltransferase activity"/>
    <property type="evidence" value="ECO:0007669"/>
    <property type="project" value="UniProtKB-EC"/>
</dbReference>
<evidence type="ECO:0000256" key="4">
    <source>
        <dbReference type="ARBA" id="ARBA00022747"/>
    </source>
</evidence>
<dbReference type="EMBL" id="JBHMCT010000008">
    <property type="protein sequence ID" value="MFB9555002.1"/>
    <property type="molecule type" value="Genomic_DNA"/>
</dbReference>
<comment type="similarity">
    <text evidence="5 6">Belongs to the class I-like SAM-binding methyltransferase superfamily. C5-methyltransferase family.</text>
</comment>
<reference evidence="8 9" key="1">
    <citation type="submission" date="2024-09" db="EMBL/GenBank/DDBJ databases">
        <authorList>
            <person name="Sun Q."/>
            <person name="Mori K."/>
        </authorList>
    </citation>
    <scope>NUCLEOTIDE SEQUENCE [LARGE SCALE GENOMIC DNA]</scope>
    <source>
        <strain evidence="8 9">JCM 4414</strain>
    </source>
</reference>
<keyword evidence="9" id="KW-1185">Reference proteome</keyword>
<evidence type="ECO:0000256" key="5">
    <source>
        <dbReference type="PROSITE-ProRule" id="PRU01016"/>
    </source>
</evidence>
<dbReference type="InterPro" id="IPR018117">
    <property type="entry name" value="C5_DNA_meth_AS"/>
</dbReference>
<dbReference type="Proteomes" id="UP001589716">
    <property type="component" value="Unassembled WGS sequence"/>
</dbReference>
<dbReference type="EC" id="2.1.1.37" evidence="7"/>
<evidence type="ECO:0000256" key="3">
    <source>
        <dbReference type="ARBA" id="ARBA00022691"/>
    </source>
</evidence>
<dbReference type="SUPFAM" id="SSF53335">
    <property type="entry name" value="S-adenosyl-L-methionine-dependent methyltransferases"/>
    <property type="match status" value="1"/>
</dbReference>